<reference evidence="14" key="1">
    <citation type="thesis" date="2020" institute="ProQuest LLC" country="789 East Eisenhower Parkway, Ann Arbor, MI, USA">
        <title>Comparative Genomics and Chromosome Evolution.</title>
        <authorList>
            <person name="Mudd A.B."/>
        </authorList>
    </citation>
    <scope>NUCLEOTIDE SEQUENCE</scope>
    <source>
        <strain evidence="14">237g6f4</strain>
        <tissue evidence="14">Blood</tissue>
    </source>
</reference>
<feature type="transmembrane region" description="Helical" evidence="13">
    <location>
        <begin position="123"/>
        <end position="151"/>
    </location>
</feature>
<comment type="subcellular location">
    <subcellularLocation>
        <location evidence="1 12">Membrane</location>
        <topology evidence="1 12">Multi-pass membrane protein</topology>
    </subcellularLocation>
</comment>
<keyword evidence="6 13" id="KW-1133">Transmembrane helix</keyword>
<keyword evidence="5 12" id="KW-0812">Transmembrane</keyword>
<feature type="transmembrane region" description="Helical" evidence="13">
    <location>
        <begin position="200"/>
        <end position="225"/>
    </location>
</feature>
<keyword evidence="10 12" id="KW-0807">Transducer</keyword>
<organism evidence="14 15">
    <name type="scientific">Engystomops pustulosus</name>
    <name type="common">Tungara frog</name>
    <name type="synonym">Physalaemus pustulosus</name>
    <dbReference type="NCBI Taxonomy" id="76066"/>
    <lineage>
        <taxon>Eukaryota</taxon>
        <taxon>Metazoa</taxon>
        <taxon>Chordata</taxon>
        <taxon>Craniata</taxon>
        <taxon>Vertebrata</taxon>
        <taxon>Euteleostomi</taxon>
        <taxon>Amphibia</taxon>
        <taxon>Batrachia</taxon>
        <taxon>Anura</taxon>
        <taxon>Neobatrachia</taxon>
        <taxon>Hyloidea</taxon>
        <taxon>Leptodactylidae</taxon>
        <taxon>Leiuperinae</taxon>
        <taxon>Engystomops</taxon>
    </lineage>
</organism>
<evidence type="ECO:0000256" key="3">
    <source>
        <dbReference type="ARBA" id="ARBA00022480"/>
    </source>
</evidence>
<dbReference type="Pfam" id="PF05296">
    <property type="entry name" value="TAS2R"/>
    <property type="match status" value="1"/>
</dbReference>
<name>A0AAV6Z1Q4_ENGPU</name>
<keyword evidence="9 12" id="KW-0675">Receptor</keyword>
<proteinExistence type="inferred from homology"/>
<evidence type="ECO:0000256" key="13">
    <source>
        <dbReference type="SAM" id="Phobius"/>
    </source>
</evidence>
<dbReference type="AlphaFoldDB" id="A0AAV6Z1Q4"/>
<evidence type="ECO:0000256" key="10">
    <source>
        <dbReference type="ARBA" id="ARBA00023224"/>
    </source>
</evidence>
<evidence type="ECO:0000256" key="6">
    <source>
        <dbReference type="ARBA" id="ARBA00022989"/>
    </source>
</evidence>
<keyword evidence="4 12" id="KW-0716">Sensory transduction</keyword>
<dbReference type="PANTHER" id="PTHR11394:SF160">
    <property type="entry name" value="TASTE RECEPTOR TYPE 2"/>
    <property type="match status" value="1"/>
</dbReference>
<evidence type="ECO:0000256" key="7">
    <source>
        <dbReference type="ARBA" id="ARBA00023040"/>
    </source>
</evidence>
<keyword evidence="8 12" id="KW-0472">Membrane</keyword>
<dbReference type="GO" id="GO:0016020">
    <property type="term" value="C:membrane"/>
    <property type="evidence" value="ECO:0007669"/>
    <property type="project" value="UniProtKB-SubCell"/>
</dbReference>
<evidence type="ECO:0000256" key="8">
    <source>
        <dbReference type="ARBA" id="ARBA00023136"/>
    </source>
</evidence>
<evidence type="ECO:0000313" key="14">
    <source>
        <dbReference type="EMBL" id="KAG8539893.1"/>
    </source>
</evidence>
<comment type="similarity">
    <text evidence="2 11">Belongs to the G-protein coupled receptor T2R family.</text>
</comment>
<dbReference type="GO" id="GO:0033038">
    <property type="term" value="F:bitter taste receptor activity"/>
    <property type="evidence" value="ECO:0007669"/>
    <property type="project" value="InterPro"/>
</dbReference>
<dbReference type="EMBL" id="WNYA01012442">
    <property type="protein sequence ID" value="KAG8539893.1"/>
    <property type="molecule type" value="Genomic_DNA"/>
</dbReference>
<protein>
    <recommendedName>
        <fullName evidence="12">Taste receptor type 2</fullName>
    </recommendedName>
</protein>
<evidence type="ECO:0000256" key="12">
    <source>
        <dbReference type="RuleBase" id="RU004424"/>
    </source>
</evidence>
<dbReference type="SUPFAM" id="SSF81321">
    <property type="entry name" value="Family A G protein-coupled receptor-like"/>
    <property type="match status" value="1"/>
</dbReference>
<dbReference type="Proteomes" id="UP000824782">
    <property type="component" value="Unassembled WGS sequence"/>
</dbReference>
<comment type="caution">
    <text evidence="14">The sequence shown here is derived from an EMBL/GenBank/DDBJ whole genome shotgun (WGS) entry which is preliminary data.</text>
</comment>
<evidence type="ECO:0000256" key="9">
    <source>
        <dbReference type="ARBA" id="ARBA00023170"/>
    </source>
</evidence>
<keyword evidence="3 12" id="KW-0919">Taste</keyword>
<evidence type="ECO:0000256" key="11">
    <source>
        <dbReference type="RuleBase" id="RU004423"/>
    </source>
</evidence>
<keyword evidence="7 12" id="KW-0297">G-protein coupled receptor</keyword>
<feature type="transmembrane region" description="Helical" evidence="13">
    <location>
        <begin position="79"/>
        <end position="103"/>
    </location>
</feature>
<feature type="transmembrane region" description="Helical" evidence="13">
    <location>
        <begin position="36"/>
        <end position="58"/>
    </location>
</feature>
<sequence length="262" mass="30657">MLVTFLLSKQEILNVYVVNLVRKPLDLSVTVAILDVIYNFFSYANIWLTSLLFIVFYLKISNLHTRLFLYLRRMTSHRTGRLIAASILLSAINCVIAQCMRLSKVTKGGTYNVTKINLFKTGSFLLNFIIGTFLPLFFYCISSVLLFISLYHHTTRMKMSSNLSINLETYYSAMKLVSFTFIYNTMYFFGHFIILLCYQIYYVMIIWPFLILDFLPILHSSYLIYTTAKLRNPISQVLHNIMDFFFQRKNTEARETIQVAAQ</sequence>
<evidence type="ECO:0000256" key="2">
    <source>
        <dbReference type="ARBA" id="ARBA00007376"/>
    </source>
</evidence>
<gene>
    <name evidence="14" type="ORF">GDO81_020149</name>
</gene>
<evidence type="ECO:0000313" key="15">
    <source>
        <dbReference type="Proteomes" id="UP000824782"/>
    </source>
</evidence>
<dbReference type="PANTHER" id="PTHR11394">
    <property type="entry name" value="TASTE RECEPTOR TYPE 2"/>
    <property type="match status" value="1"/>
</dbReference>
<dbReference type="InterPro" id="IPR007960">
    <property type="entry name" value="TAS2R"/>
</dbReference>
<accession>A0AAV6Z1Q4</accession>
<evidence type="ECO:0000256" key="1">
    <source>
        <dbReference type="ARBA" id="ARBA00004141"/>
    </source>
</evidence>
<evidence type="ECO:0000256" key="4">
    <source>
        <dbReference type="ARBA" id="ARBA00022606"/>
    </source>
</evidence>
<feature type="transmembrane region" description="Helical" evidence="13">
    <location>
        <begin position="172"/>
        <end position="194"/>
    </location>
</feature>
<dbReference type="Gene3D" id="1.20.1070.10">
    <property type="entry name" value="Rhodopsin 7-helix transmembrane proteins"/>
    <property type="match status" value="1"/>
</dbReference>
<keyword evidence="15" id="KW-1185">Reference proteome</keyword>
<evidence type="ECO:0000256" key="5">
    <source>
        <dbReference type="ARBA" id="ARBA00022692"/>
    </source>
</evidence>
<dbReference type="GO" id="GO:0004930">
    <property type="term" value="F:G protein-coupled receptor activity"/>
    <property type="evidence" value="ECO:0007669"/>
    <property type="project" value="UniProtKB-KW"/>
</dbReference>